<keyword evidence="6 7" id="KW-0067">ATP-binding</keyword>
<keyword evidence="3" id="KW-0808">Transferase</keyword>
<dbReference type="PANTHER" id="PTHR43289:SF6">
    <property type="entry name" value="SERINE_THREONINE-PROTEIN KINASE NEKL-3"/>
    <property type="match status" value="1"/>
</dbReference>
<name>A0A7X0HBY6_9ACTN</name>
<organism evidence="10 11">
    <name type="scientific">Streptomyces candidus</name>
    <dbReference type="NCBI Taxonomy" id="67283"/>
    <lineage>
        <taxon>Bacteria</taxon>
        <taxon>Bacillati</taxon>
        <taxon>Actinomycetota</taxon>
        <taxon>Actinomycetes</taxon>
        <taxon>Kitasatosporales</taxon>
        <taxon>Streptomycetaceae</taxon>
        <taxon>Streptomyces</taxon>
    </lineage>
</organism>
<proteinExistence type="predicted"/>
<feature type="compositionally biased region" description="Low complexity" evidence="8">
    <location>
        <begin position="349"/>
        <end position="358"/>
    </location>
</feature>
<dbReference type="InterPro" id="IPR017441">
    <property type="entry name" value="Protein_kinase_ATP_BS"/>
</dbReference>
<evidence type="ECO:0000256" key="4">
    <source>
        <dbReference type="ARBA" id="ARBA00022741"/>
    </source>
</evidence>
<feature type="compositionally biased region" description="Pro residues" evidence="8">
    <location>
        <begin position="326"/>
        <end position="343"/>
    </location>
</feature>
<dbReference type="Pfam" id="PF00069">
    <property type="entry name" value="Pkinase"/>
    <property type="match status" value="1"/>
</dbReference>
<dbReference type="Gene3D" id="1.10.510.10">
    <property type="entry name" value="Transferase(Phosphotransferase) domain 1"/>
    <property type="match status" value="1"/>
</dbReference>
<dbReference type="GO" id="GO:0005524">
    <property type="term" value="F:ATP binding"/>
    <property type="evidence" value="ECO:0007669"/>
    <property type="project" value="UniProtKB-UniRule"/>
</dbReference>
<feature type="compositionally biased region" description="Low complexity" evidence="8">
    <location>
        <begin position="397"/>
        <end position="406"/>
    </location>
</feature>
<dbReference type="PROSITE" id="PS00107">
    <property type="entry name" value="PROTEIN_KINASE_ATP"/>
    <property type="match status" value="1"/>
</dbReference>
<keyword evidence="4 7" id="KW-0547">Nucleotide-binding</keyword>
<comment type="caution">
    <text evidence="10">The sequence shown here is derived from an EMBL/GenBank/DDBJ whole genome shotgun (WGS) entry which is preliminary data.</text>
</comment>
<feature type="region of interest" description="Disordered" evidence="8">
    <location>
        <begin position="304"/>
        <end position="361"/>
    </location>
</feature>
<dbReference type="RefSeq" id="WP_185025676.1">
    <property type="nucleotide sequence ID" value="NZ_BNBN01000001.1"/>
</dbReference>
<feature type="binding site" evidence="7">
    <location>
        <position position="61"/>
    </location>
    <ligand>
        <name>ATP</name>
        <dbReference type="ChEBI" id="CHEBI:30616"/>
    </ligand>
</feature>
<feature type="domain" description="Protein kinase" evidence="9">
    <location>
        <begin position="32"/>
        <end position="297"/>
    </location>
</feature>
<dbReference type="PROSITE" id="PS50011">
    <property type="entry name" value="PROTEIN_KINASE_DOM"/>
    <property type="match status" value="1"/>
</dbReference>
<sequence>MNGGEGRDGTGGNRDSGGSGEEAGRRIVDGRFELLELLGRGGMGSVWRARDLALHREVALKEVRPPDPALAAADPTASRNLRMRVLREARALARINHPNVVTIHHIVGGADPDIGTGGPSPWLVMELLPGRSLHQRLESGPLAYREAARLGRQVLAGLRAAHAAGIHHRDVKPANVMLRPDGTAVLTDFGIAALVDASPLTVTGEFIGSPEYIAPERVRGADDSASSDLWSLGMLLYVAVEGLSPMRRGSTLATLAAVLDDPVPPPRLAGPLGPVLAALLVRDPAARPDGARLDALLADVEAGRRPDAGAGAGAGPVTPTARDGMRPPPVPSPYAPTLGPGPLPSATTAPSHGHGPPAGRRRHRALTVAGAVLALALVAAGTYVLARQQEPGPRTDASTTTGASAATGGGSGVPAPPLPASATSPSSGASASNPAAATSRTAAAPTRAPERPPSRPAPSAGPADAWIAQLHSAPVPAGRAALESSLASIRRQVPEARVLRSDDFASLRPGYWVVYAPGPFESGRAALAHCAFRGRPAADQCVGRWLSHEAADRVYLCGPPANRPKGRCTRP</sequence>
<reference evidence="10 11" key="1">
    <citation type="submission" date="2020-08" db="EMBL/GenBank/DDBJ databases">
        <title>Genomic Encyclopedia of Type Strains, Phase IV (KMG-IV): sequencing the most valuable type-strain genomes for metagenomic binning, comparative biology and taxonomic classification.</title>
        <authorList>
            <person name="Goeker M."/>
        </authorList>
    </citation>
    <scope>NUCLEOTIDE SEQUENCE [LARGE SCALE GENOMIC DNA]</scope>
    <source>
        <strain evidence="10 11">DSM 40141</strain>
    </source>
</reference>
<evidence type="ECO:0000256" key="6">
    <source>
        <dbReference type="ARBA" id="ARBA00022840"/>
    </source>
</evidence>
<evidence type="ECO:0000259" key="9">
    <source>
        <dbReference type="PROSITE" id="PS50011"/>
    </source>
</evidence>
<dbReference type="GO" id="GO:0004674">
    <property type="term" value="F:protein serine/threonine kinase activity"/>
    <property type="evidence" value="ECO:0007669"/>
    <property type="project" value="UniProtKB-KW"/>
</dbReference>
<dbReference type="PROSITE" id="PS00108">
    <property type="entry name" value="PROTEIN_KINASE_ST"/>
    <property type="match status" value="1"/>
</dbReference>
<keyword evidence="2 10" id="KW-0723">Serine/threonine-protein kinase</keyword>
<dbReference type="InterPro" id="IPR011009">
    <property type="entry name" value="Kinase-like_dom_sf"/>
</dbReference>
<evidence type="ECO:0000256" key="7">
    <source>
        <dbReference type="PROSITE-ProRule" id="PRU10141"/>
    </source>
</evidence>
<feature type="compositionally biased region" description="Gly residues" evidence="8">
    <location>
        <begin position="9"/>
        <end position="21"/>
    </location>
</feature>
<dbReference type="EC" id="2.7.11.1" evidence="1"/>
<dbReference type="InterPro" id="IPR008271">
    <property type="entry name" value="Ser/Thr_kinase_AS"/>
</dbReference>
<evidence type="ECO:0000313" key="11">
    <source>
        <dbReference type="Proteomes" id="UP000540423"/>
    </source>
</evidence>
<keyword evidence="5 10" id="KW-0418">Kinase</keyword>
<evidence type="ECO:0000256" key="2">
    <source>
        <dbReference type="ARBA" id="ARBA00022527"/>
    </source>
</evidence>
<dbReference type="Proteomes" id="UP000540423">
    <property type="component" value="Unassembled WGS sequence"/>
</dbReference>
<evidence type="ECO:0000256" key="8">
    <source>
        <dbReference type="SAM" id="MobiDB-lite"/>
    </source>
</evidence>
<keyword evidence="11" id="KW-1185">Reference proteome</keyword>
<dbReference type="AlphaFoldDB" id="A0A7X0HBY6"/>
<evidence type="ECO:0000313" key="10">
    <source>
        <dbReference type="EMBL" id="MBB6433714.1"/>
    </source>
</evidence>
<dbReference type="Gene3D" id="3.30.200.20">
    <property type="entry name" value="Phosphorylase Kinase, domain 1"/>
    <property type="match status" value="1"/>
</dbReference>
<dbReference type="EMBL" id="JACHEM010000001">
    <property type="protein sequence ID" value="MBB6433714.1"/>
    <property type="molecule type" value="Genomic_DNA"/>
</dbReference>
<evidence type="ECO:0000256" key="3">
    <source>
        <dbReference type="ARBA" id="ARBA00022679"/>
    </source>
</evidence>
<dbReference type="SUPFAM" id="SSF56112">
    <property type="entry name" value="Protein kinase-like (PK-like)"/>
    <property type="match status" value="1"/>
</dbReference>
<dbReference type="CDD" id="cd14014">
    <property type="entry name" value="STKc_PknB_like"/>
    <property type="match status" value="1"/>
</dbReference>
<dbReference type="InterPro" id="IPR000719">
    <property type="entry name" value="Prot_kinase_dom"/>
</dbReference>
<feature type="region of interest" description="Disordered" evidence="8">
    <location>
        <begin position="1"/>
        <end position="23"/>
    </location>
</feature>
<evidence type="ECO:0000256" key="1">
    <source>
        <dbReference type="ARBA" id="ARBA00012513"/>
    </source>
</evidence>
<evidence type="ECO:0000256" key="5">
    <source>
        <dbReference type="ARBA" id="ARBA00022777"/>
    </source>
</evidence>
<accession>A0A7X0HBY6</accession>
<dbReference type="SMART" id="SM00220">
    <property type="entry name" value="S_TKc"/>
    <property type="match status" value="1"/>
</dbReference>
<protein>
    <recommendedName>
        <fullName evidence="1">non-specific serine/threonine protein kinase</fullName>
        <ecNumber evidence="1">2.7.11.1</ecNumber>
    </recommendedName>
</protein>
<dbReference type="PANTHER" id="PTHR43289">
    <property type="entry name" value="MITOGEN-ACTIVATED PROTEIN KINASE KINASE KINASE 20-RELATED"/>
    <property type="match status" value="1"/>
</dbReference>
<feature type="compositionally biased region" description="Low complexity" evidence="8">
    <location>
        <begin position="420"/>
        <end position="447"/>
    </location>
</feature>
<gene>
    <name evidence="10" type="ORF">HNQ79_000152</name>
</gene>
<feature type="region of interest" description="Disordered" evidence="8">
    <location>
        <begin position="389"/>
        <end position="462"/>
    </location>
</feature>